<name>A0A6J5YGF6_9ZZZZ</name>
<sequence length="101" mass="10763">MEDRMLRRTGGSSQLFERGCVVVVTADVGHARDQALECGLIPVLTAFGDRGTAVFVEVGIGPVVASHTDHVDTETAPAFEPIDGREELLLGEVSRGAEQDQ</sequence>
<protein>
    <submittedName>
        <fullName evidence="1">Unannotated protein</fullName>
    </submittedName>
</protein>
<organism evidence="1">
    <name type="scientific">freshwater metagenome</name>
    <dbReference type="NCBI Taxonomy" id="449393"/>
    <lineage>
        <taxon>unclassified sequences</taxon>
        <taxon>metagenomes</taxon>
        <taxon>ecological metagenomes</taxon>
    </lineage>
</organism>
<accession>A0A6J5YGF6</accession>
<evidence type="ECO:0000313" key="1">
    <source>
        <dbReference type="EMBL" id="CAB4324525.1"/>
    </source>
</evidence>
<dbReference type="EMBL" id="CAEMXZ010000164">
    <property type="protein sequence ID" value="CAB4324525.1"/>
    <property type="molecule type" value="Genomic_DNA"/>
</dbReference>
<dbReference type="AlphaFoldDB" id="A0A6J5YGF6"/>
<reference evidence="1" key="1">
    <citation type="submission" date="2020-05" db="EMBL/GenBank/DDBJ databases">
        <authorList>
            <person name="Chiriac C."/>
            <person name="Salcher M."/>
            <person name="Ghai R."/>
            <person name="Kavagutti S V."/>
        </authorList>
    </citation>
    <scope>NUCLEOTIDE SEQUENCE</scope>
</reference>
<proteinExistence type="predicted"/>
<gene>
    <name evidence="1" type="ORF">UFOPK1392_02300</name>
</gene>